<evidence type="ECO:0000256" key="3">
    <source>
        <dbReference type="ARBA" id="ARBA00023163"/>
    </source>
</evidence>
<dbReference type="PANTHER" id="PTHR42756">
    <property type="entry name" value="TRANSCRIPTIONAL REGULATOR, MARR"/>
    <property type="match status" value="1"/>
</dbReference>
<evidence type="ECO:0000313" key="5">
    <source>
        <dbReference type="EMBL" id="AJD49065.1"/>
    </source>
</evidence>
<sequence length="163" mass="18738">MSKKDDHAGERILRHWREEVPDDRLAHLIRDAARILAKSMQIRLNEYSVSFGHWAFLRVLWVTEGLTQRELSEQVGLMEPTTFTALKSMESQGLIERRHQDGNRKKVHIYLTEKGRALKHELIPIAEELNEVAVRGLTEEERKIMHRGLLAVIENLVAAGAVS</sequence>
<feature type="domain" description="HTH marR-type" evidence="4">
    <location>
        <begin position="22"/>
        <end position="154"/>
    </location>
</feature>
<dbReference type="InterPro" id="IPR036390">
    <property type="entry name" value="WH_DNA-bd_sf"/>
</dbReference>
<dbReference type="EMBL" id="CP004387">
    <property type="protein sequence ID" value="AJD49065.1"/>
    <property type="molecule type" value="Genomic_DNA"/>
</dbReference>
<evidence type="ECO:0000259" key="4">
    <source>
        <dbReference type="PROSITE" id="PS50995"/>
    </source>
</evidence>
<dbReference type="HOGENOM" id="CLU_083287_18_1_6"/>
<gene>
    <name evidence="5" type="ORF">S7S_13265</name>
</gene>
<proteinExistence type="predicted"/>
<keyword evidence="1" id="KW-0805">Transcription regulation</keyword>
<keyword evidence="6" id="KW-1185">Reference proteome</keyword>
<keyword evidence="2" id="KW-0238">DNA-binding</keyword>
<organism evidence="5 6">
    <name type="scientific">Isoalcanivorax pacificus W11-5</name>
    <dbReference type="NCBI Taxonomy" id="391936"/>
    <lineage>
        <taxon>Bacteria</taxon>
        <taxon>Pseudomonadati</taxon>
        <taxon>Pseudomonadota</taxon>
        <taxon>Gammaproteobacteria</taxon>
        <taxon>Oceanospirillales</taxon>
        <taxon>Alcanivoracaceae</taxon>
        <taxon>Isoalcanivorax</taxon>
    </lineage>
</organism>
<dbReference type="SMART" id="SM00347">
    <property type="entry name" value="HTH_MARR"/>
    <property type="match status" value="1"/>
</dbReference>
<dbReference type="STRING" id="391936.S7S_13265"/>
<evidence type="ECO:0000256" key="1">
    <source>
        <dbReference type="ARBA" id="ARBA00023015"/>
    </source>
</evidence>
<dbReference type="RefSeq" id="WP_008738654.1">
    <property type="nucleotide sequence ID" value="NZ_CP004387.1"/>
</dbReference>
<keyword evidence="3" id="KW-0804">Transcription</keyword>
<evidence type="ECO:0000313" key="6">
    <source>
        <dbReference type="Proteomes" id="UP000006764"/>
    </source>
</evidence>
<evidence type="ECO:0000256" key="2">
    <source>
        <dbReference type="ARBA" id="ARBA00023125"/>
    </source>
</evidence>
<dbReference type="InterPro" id="IPR036388">
    <property type="entry name" value="WH-like_DNA-bd_sf"/>
</dbReference>
<dbReference type="AlphaFoldDB" id="A0A0B4XQJ9"/>
<dbReference type="GO" id="GO:0003700">
    <property type="term" value="F:DNA-binding transcription factor activity"/>
    <property type="evidence" value="ECO:0007669"/>
    <property type="project" value="InterPro"/>
</dbReference>
<dbReference type="PRINTS" id="PR00598">
    <property type="entry name" value="HTHMARR"/>
</dbReference>
<dbReference type="KEGG" id="apac:S7S_13265"/>
<accession>A0A0B4XQJ9</accession>
<name>A0A0B4XQJ9_9GAMM</name>
<dbReference type="PROSITE" id="PS50995">
    <property type="entry name" value="HTH_MARR_2"/>
    <property type="match status" value="1"/>
</dbReference>
<dbReference type="Proteomes" id="UP000006764">
    <property type="component" value="Chromosome"/>
</dbReference>
<dbReference type="InterPro" id="IPR000835">
    <property type="entry name" value="HTH_MarR-typ"/>
</dbReference>
<dbReference type="Gene3D" id="1.10.10.10">
    <property type="entry name" value="Winged helix-like DNA-binding domain superfamily/Winged helix DNA-binding domain"/>
    <property type="match status" value="1"/>
</dbReference>
<reference evidence="5 6" key="1">
    <citation type="journal article" date="2012" name="J. Bacteriol.">
        <title>Genome sequence of an alkane-degrading bacterium, Alcanivorax pacificus type strain W11-5, isolated from deep sea sediment.</title>
        <authorList>
            <person name="Lai Q."/>
            <person name="Shao Z."/>
        </authorList>
    </citation>
    <scope>NUCLEOTIDE SEQUENCE [LARGE SCALE GENOMIC DNA]</scope>
    <source>
        <strain evidence="5 6">W11-5</strain>
    </source>
</reference>
<dbReference type="OrthoDB" id="32523at2"/>
<dbReference type="PANTHER" id="PTHR42756:SF1">
    <property type="entry name" value="TRANSCRIPTIONAL REPRESSOR OF EMRAB OPERON"/>
    <property type="match status" value="1"/>
</dbReference>
<dbReference type="SUPFAM" id="SSF46785">
    <property type="entry name" value="Winged helix' DNA-binding domain"/>
    <property type="match status" value="1"/>
</dbReference>
<dbReference type="Pfam" id="PF01047">
    <property type="entry name" value="MarR"/>
    <property type="match status" value="1"/>
</dbReference>
<protein>
    <submittedName>
        <fullName evidence="5">MarR family transcriptional regulator</fullName>
    </submittedName>
</protein>
<dbReference type="GO" id="GO:0003677">
    <property type="term" value="F:DNA binding"/>
    <property type="evidence" value="ECO:0007669"/>
    <property type="project" value="UniProtKB-KW"/>
</dbReference>